<dbReference type="EMBL" id="OUUW01000001">
    <property type="protein sequence ID" value="SPP73630.1"/>
    <property type="molecule type" value="Genomic_DNA"/>
</dbReference>
<accession>A0A3B0JED1</accession>
<dbReference type="SMART" id="SM00494">
    <property type="entry name" value="ChtBD2"/>
    <property type="match status" value="1"/>
</dbReference>
<sequence length="150" mass="17172">MHHNNNASTVYTNNSTTVYANTSALYHNYNDSTTLYKNTSATTVYNNTTVYYNNNNMFHNNNNTLLIEKLIPKPLLDLFSGSSVTTTGDAECSGRADGSYLQDEKHCRRYYECRSGHRVLHKCRAGQWFDLEEGKCRRRSLVLNCPAKRN</sequence>
<dbReference type="GO" id="GO:0008061">
    <property type="term" value="F:chitin binding"/>
    <property type="evidence" value="ECO:0007669"/>
    <property type="project" value="InterPro"/>
</dbReference>
<dbReference type="SUPFAM" id="SSF57625">
    <property type="entry name" value="Invertebrate chitin-binding proteins"/>
    <property type="match status" value="1"/>
</dbReference>
<evidence type="ECO:0000313" key="2">
    <source>
        <dbReference type="EMBL" id="SPP73630.1"/>
    </source>
</evidence>
<dbReference type="OrthoDB" id="6020543at2759"/>
<dbReference type="OMA" id="VHNNNMS"/>
<dbReference type="InterPro" id="IPR002557">
    <property type="entry name" value="Chitin-bd_dom"/>
</dbReference>
<dbReference type="GO" id="GO:0005576">
    <property type="term" value="C:extracellular region"/>
    <property type="evidence" value="ECO:0007669"/>
    <property type="project" value="InterPro"/>
</dbReference>
<reference evidence="3" key="1">
    <citation type="submission" date="2018-01" db="EMBL/GenBank/DDBJ databases">
        <authorList>
            <person name="Alioto T."/>
            <person name="Alioto T."/>
        </authorList>
    </citation>
    <scope>NUCLEOTIDE SEQUENCE [LARGE SCALE GENOMIC DNA]</scope>
</reference>
<feature type="domain" description="Chitin-binding type-2" evidence="1">
    <location>
        <begin position="89"/>
        <end position="147"/>
    </location>
</feature>
<evidence type="ECO:0000259" key="1">
    <source>
        <dbReference type="PROSITE" id="PS50940"/>
    </source>
</evidence>
<dbReference type="Proteomes" id="UP000268350">
    <property type="component" value="Unassembled WGS sequence"/>
</dbReference>
<dbReference type="STRING" id="7266.A0A3B0JED1"/>
<dbReference type="Pfam" id="PF01607">
    <property type="entry name" value="CBM_14"/>
    <property type="match status" value="1"/>
</dbReference>
<keyword evidence="3" id="KW-1185">Reference proteome</keyword>
<dbReference type="PROSITE" id="PS50940">
    <property type="entry name" value="CHIT_BIND_II"/>
    <property type="match status" value="1"/>
</dbReference>
<proteinExistence type="predicted"/>
<protein>
    <recommendedName>
        <fullName evidence="1">Chitin-binding type-2 domain-containing protein</fullName>
    </recommendedName>
</protein>
<gene>
    <name evidence="2" type="ORF">DGUA_6G001133</name>
</gene>
<dbReference type="InterPro" id="IPR036508">
    <property type="entry name" value="Chitin-bd_dom_sf"/>
</dbReference>
<evidence type="ECO:0000313" key="3">
    <source>
        <dbReference type="Proteomes" id="UP000268350"/>
    </source>
</evidence>
<organism evidence="2 3">
    <name type="scientific">Drosophila guanche</name>
    <name type="common">Fruit fly</name>
    <dbReference type="NCBI Taxonomy" id="7266"/>
    <lineage>
        <taxon>Eukaryota</taxon>
        <taxon>Metazoa</taxon>
        <taxon>Ecdysozoa</taxon>
        <taxon>Arthropoda</taxon>
        <taxon>Hexapoda</taxon>
        <taxon>Insecta</taxon>
        <taxon>Pterygota</taxon>
        <taxon>Neoptera</taxon>
        <taxon>Endopterygota</taxon>
        <taxon>Diptera</taxon>
        <taxon>Brachycera</taxon>
        <taxon>Muscomorpha</taxon>
        <taxon>Ephydroidea</taxon>
        <taxon>Drosophilidae</taxon>
        <taxon>Drosophila</taxon>
        <taxon>Sophophora</taxon>
    </lineage>
</organism>
<name>A0A3B0JED1_DROGU</name>
<dbReference type="AlphaFoldDB" id="A0A3B0JED1"/>
<dbReference type="Gene3D" id="2.170.140.10">
    <property type="entry name" value="Chitin binding domain"/>
    <property type="match status" value="1"/>
</dbReference>